<organism evidence="1 2">
    <name type="scientific">Gordonia westfalica</name>
    <dbReference type="NCBI Taxonomy" id="158898"/>
    <lineage>
        <taxon>Bacteria</taxon>
        <taxon>Bacillati</taxon>
        <taxon>Actinomycetota</taxon>
        <taxon>Actinomycetes</taxon>
        <taxon>Mycobacteriales</taxon>
        <taxon>Gordoniaceae</taxon>
        <taxon>Gordonia</taxon>
    </lineage>
</organism>
<sequence>MTMKADLDILHGLSNTLEGLSQESGSLSVAGVPLMQLLPFGIGQQGSLASVVEATGIARDVHATMCAAVTERLHEVSKAMNAVAIQFAHSDDDAAVGLADAYGRATGDWKAPAR</sequence>
<dbReference type="RefSeq" id="WP_310949115.1">
    <property type="nucleotide sequence ID" value="NZ_JAVLUS010000001.1"/>
</dbReference>
<name>A0ABU2GM25_9ACTN</name>
<evidence type="ECO:0000313" key="2">
    <source>
        <dbReference type="Proteomes" id="UP001265083"/>
    </source>
</evidence>
<dbReference type="EMBL" id="JAVLUS010000001">
    <property type="protein sequence ID" value="MDS1112521.1"/>
    <property type="molecule type" value="Genomic_DNA"/>
</dbReference>
<accession>A0ABU2GM25</accession>
<comment type="caution">
    <text evidence="1">The sequence shown here is derived from an EMBL/GenBank/DDBJ whole genome shotgun (WGS) entry which is preliminary data.</text>
</comment>
<gene>
    <name evidence="1" type="ORF">RD149_01940</name>
</gene>
<dbReference type="Proteomes" id="UP001265083">
    <property type="component" value="Unassembled WGS sequence"/>
</dbReference>
<evidence type="ECO:0000313" key="1">
    <source>
        <dbReference type="EMBL" id="MDS1112521.1"/>
    </source>
</evidence>
<proteinExistence type="predicted"/>
<keyword evidence="2" id="KW-1185">Reference proteome</keyword>
<evidence type="ECO:0008006" key="3">
    <source>
        <dbReference type="Google" id="ProtNLM"/>
    </source>
</evidence>
<reference evidence="1 2" key="1">
    <citation type="submission" date="2023-08" db="EMBL/GenBank/DDBJ databases">
        <title>Bioegradation of LLDPE and BLDPE plastic by marine bacteria from coast plastic debris.</title>
        <authorList>
            <person name="Rong Z."/>
        </authorList>
    </citation>
    <scope>NUCLEOTIDE SEQUENCE [LARGE SCALE GENOMIC DNA]</scope>
    <source>
        <strain evidence="1 2">Z-2</strain>
    </source>
</reference>
<protein>
    <recommendedName>
        <fullName evidence="3">Excreted virulence factor EspC, type VII ESX diderm</fullName>
    </recommendedName>
</protein>